<dbReference type="InterPro" id="IPR022513">
    <property type="entry name" value="TOMM_pelo"/>
</dbReference>
<reference evidence="1" key="1">
    <citation type="journal article" date="2018" name="Science">
        <title>Natural noncanonical protein splicing yields products with diverse ?-amino acid residues.</title>
        <authorList>
            <person name="Morinaka B.I."/>
            <person name="Lakis E."/>
            <person name="Verest M."/>
            <person name="Helf M.J."/>
            <person name="Scalvenzi T."/>
            <person name="Vagstad A.L."/>
            <person name="Sims J."/>
            <person name="Sunagawa S."/>
            <person name="Gugger M."/>
            <person name="Piel J."/>
        </authorList>
    </citation>
    <scope>NUCLEOTIDE SEQUENCE</scope>
    <source>
        <strain evidence="1">PCC 10023</strain>
    </source>
</reference>
<dbReference type="GO" id="GO:0046914">
    <property type="term" value="F:transition metal ion binding"/>
    <property type="evidence" value="ECO:0007669"/>
    <property type="project" value="InterPro"/>
</dbReference>
<name>A0A2P0ZGZ4_9CYAN</name>
<accession>A0A2P0ZGZ4</accession>
<organism evidence="1">
    <name type="scientific">Scytonema sp. PCC 10023</name>
    <dbReference type="NCBI Taxonomy" id="1680591"/>
    <lineage>
        <taxon>Bacteria</taxon>
        <taxon>Bacillati</taxon>
        <taxon>Cyanobacteriota</taxon>
        <taxon>Cyanophyceae</taxon>
        <taxon>Nostocales</taxon>
        <taxon>Scytonemataceae</taxon>
        <taxon>Scytonema</taxon>
    </lineage>
</organism>
<dbReference type="GO" id="GO:0003824">
    <property type="term" value="F:catalytic activity"/>
    <property type="evidence" value="ECO:0007669"/>
    <property type="project" value="InterPro"/>
</dbReference>
<dbReference type="InterPro" id="IPR036648">
    <property type="entry name" value="CN_Hdrase_a/SCN_Hdrase_g_sf"/>
</dbReference>
<dbReference type="EMBL" id="MG373783">
    <property type="protein sequence ID" value="AVH79697.1"/>
    <property type="molecule type" value="Genomic_DNA"/>
</dbReference>
<dbReference type="Gene3D" id="3.90.330.10">
    <property type="entry name" value="Nitrile hydratase alpha /Thiocyanate hydrolase gamma"/>
    <property type="match status" value="1"/>
</dbReference>
<proteinExistence type="predicted"/>
<evidence type="ECO:0000313" key="1">
    <source>
        <dbReference type="EMBL" id="AVH79697.1"/>
    </source>
</evidence>
<dbReference type="SUPFAM" id="SSF56209">
    <property type="entry name" value="Nitrile hydratase alpha chain"/>
    <property type="match status" value="1"/>
</dbReference>
<dbReference type="AlphaFoldDB" id="A0A2P0ZGZ4"/>
<protein>
    <submittedName>
        <fullName evidence="1">Nif11-type</fullName>
    </submittedName>
</protein>
<dbReference type="NCBIfam" id="TIGR03793">
    <property type="entry name" value="leader_NHLP"/>
    <property type="match status" value="1"/>
</dbReference>
<sequence length="85" mass="9376">MLSNPKAVYARESGEETPKNLEIEVIQETANKVYLVLPNNPAPSGYEEELSEEALETVAGGACRFLTRPIECILLTRIRNANDLA</sequence>